<dbReference type="InterPro" id="IPR009081">
    <property type="entry name" value="PP-bd_ACP"/>
</dbReference>
<dbReference type="SMART" id="SM00824">
    <property type="entry name" value="PKS_TE"/>
    <property type="match status" value="1"/>
</dbReference>
<dbReference type="FunFam" id="1.10.1200.10:FF:000016">
    <property type="entry name" value="Non-ribosomal peptide synthase"/>
    <property type="match status" value="1"/>
</dbReference>
<dbReference type="Pfam" id="PF00501">
    <property type="entry name" value="AMP-binding"/>
    <property type="match status" value="1"/>
</dbReference>
<dbReference type="InterPro" id="IPR001242">
    <property type="entry name" value="Condensation_dom"/>
</dbReference>
<accession>A0A560GYN8</accession>
<dbReference type="CDD" id="cd12116">
    <property type="entry name" value="A_NRPS_Ta1_like"/>
    <property type="match status" value="1"/>
</dbReference>
<dbReference type="InterPro" id="IPR020806">
    <property type="entry name" value="PKS_PP-bd"/>
</dbReference>
<keyword evidence="3" id="KW-0597">Phosphoprotein</keyword>
<dbReference type="InterPro" id="IPR036736">
    <property type="entry name" value="ACP-like_sf"/>
</dbReference>
<dbReference type="OrthoDB" id="9770470at2"/>
<name>A0A560GYN8_9PROT</name>
<proteinExistence type="predicted"/>
<dbReference type="Gene3D" id="3.40.50.1820">
    <property type="entry name" value="alpha/beta hydrolase"/>
    <property type="match status" value="1"/>
</dbReference>
<dbReference type="Pfam" id="PF00975">
    <property type="entry name" value="Thioesterase"/>
    <property type="match status" value="1"/>
</dbReference>
<dbReference type="Pfam" id="PF13193">
    <property type="entry name" value="AMP-binding_C"/>
    <property type="match status" value="1"/>
</dbReference>
<dbReference type="InterPro" id="IPR001031">
    <property type="entry name" value="Thioesterase"/>
</dbReference>
<dbReference type="FunFam" id="3.30.300.30:FF:000010">
    <property type="entry name" value="Enterobactin synthetase component F"/>
    <property type="match status" value="1"/>
</dbReference>
<dbReference type="InterPro" id="IPR006162">
    <property type="entry name" value="Ppantetheine_attach_site"/>
</dbReference>
<dbReference type="SUPFAM" id="SSF56801">
    <property type="entry name" value="Acetyl-CoA synthetase-like"/>
    <property type="match status" value="1"/>
</dbReference>
<dbReference type="NCBIfam" id="TIGR01733">
    <property type="entry name" value="AA-adenyl-dom"/>
    <property type="match status" value="1"/>
</dbReference>
<dbReference type="Proteomes" id="UP000315751">
    <property type="component" value="Unassembled WGS sequence"/>
</dbReference>
<dbReference type="GO" id="GO:0031177">
    <property type="term" value="F:phosphopantetheine binding"/>
    <property type="evidence" value="ECO:0007669"/>
    <property type="project" value="InterPro"/>
</dbReference>
<comment type="cofactor">
    <cofactor evidence="1">
        <name>pantetheine 4'-phosphate</name>
        <dbReference type="ChEBI" id="CHEBI:47942"/>
    </cofactor>
</comment>
<dbReference type="Gene3D" id="3.40.50.980">
    <property type="match status" value="2"/>
</dbReference>
<dbReference type="FunFam" id="2.30.38.10:FF:000001">
    <property type="entry name" value="Non-ribosomal peptide synthetase PvdI"/>
    <property type="match status" value="1"/>
</dbReference>
<dbReference type="PANTHER" id="PTHR45527">
    <property type="entry name" value="NONRIBOSOMAL PEPTIDE SYNTHETASE"/>
    <property type="match status" value="1"/>
</dbReference>
<evidence type="ECO:0000256" key="1">
    <source>
        <dbReference type="ARBA" id="ARBA00001957"/>
    </source>
</evidence>
<dbReference type="InterPro" id="IPR029058">
    <property type="entry name" value="AB_hydrolase_fold"/>
</dbReference>
<protein>
    <submittedName>
        <fullName evidence="6">Enterobactin synthetase component F</fullName>
    </submittedName>
</protein>
<evidence type="ECO:0000256" key="3">
    <source>
        <dbReference type="ARBA" id="ARBA00022553"/>
    </source>
</evidence>
<dbReference type="Gene3D" id="3.30.559.30">
    <property type="entry name" value="Nonribosomal peptide synthetase, condensation domain"/>
    <property type="match status" value="2"/>
</dbReference>
<dbReference type="GO" id="GO:0005829">
    <property type="term" value="C:cytosol"/>
    <property type="evidence" value="ECO:0007669"/>
    <property type="project" value="TreeGrafter"/>
</dbReference>
<dbReference type="Pfam" id="PF00550">
    <property type="entry name" value="PP-binding"/>
    <property type="match status" value="1"/>
</dbReference>
<comment type="caution">
    <text evidence="6">The sequence shown here is derived from an EMBL/GenBank/DDBJ whole genome shotgun (WGS) entry which is preliminary data.</text>
</comment>
<evidence type="ECO:0000256" key="2">
    <source>
        <dbReference type="ARBA" id="ARBA00022450"/>
    </source>
</evidence>
<dbReference type="Gene3D" id="3.30.559.10">
    <property type="entry name" value="Chloramphenicol acetyltransferase-like domain"/>
    <property type="match status" value="1"/>
</dbReference>
<dbReference type="InterPro" id="IPR023213">
    <property type="entry name" value="CAT-like_dom_sf"/>
</dbReference>
<dbReference type="SUPFAM" id="SSF52777">
    <property type="entry name" value="CoA-dependent acyltransferases"/>
    <property type="match status" value="2"/>
</dbReference>
<gene>
    <name evidence="6" type="ORF">FBZ90_111135</name>
</gene>
<dbReference type="Pfam" id="PF00668">
    <property type="entry name" value="Condensation"/>
    <property type="match status" value="1"/>
</dbReference>
<evidence type="ECO:0000313" key="6">
    <source>
        <dbReference type="EMBL" id="TWB39138.1"/>
    </source>
</evidence>
<evidence type="ECO:0000313" key="7">
    <source>
        <dbReference type="Proteomes" id="UP000315751"/>
    </source>
</evidence>
<feature type="region of interest" description="Disordered" evidence="4">
    <location>
        <begin position="1"/>
        <end position="20"/>
    </location>
</feature>
<dbReference type="SMART" id="SM00823">
    <property type="entry name" value="PKS_PP"/>
    <property type="match status" value="1"/>
</dbReference>
<dbReference type="InterPro" id="IPR025110">
    <property type="entry name" value="AMP-bd_C"/>
</dbReference>
<dbReference type="InterPro" id="IPR000873">
    <property type="entry name" value="AMP-dep_synth/lig_dom"/>
</dbReference>
<feature type="domain" description="Carrier" evidence="5">
    <location>
        <begin position="1045"/>
        <end position="1120"/>
    </location>
</feature>
<evidence type="ECO:0000256" key="4">
    <source>
        <dbReference type="SAM" id="MobiDB-lite"/>
    </source>
</evidence>
<organism evidence="6 7">
    <name type="scientific">Nitrospirillum amazonense</name>
    <dbReference type="NCBI Taxonomy" id="28077"/>
    <lineage>
        <taxon>Bacteria</taxon>
        <taxon>Pseudomonadati</taxon>
        <taxon>Pseudomonadota</taxon>
        <taxon>Alphaproteobacteria</taxon>
        <taxon>Rhodospirillales</taxon>
        <taxon>Azospirillaceae</taxon>
        <taxon>Nitrospirillum</taxon>
    </lineage>
</organism>
<dbReference type="PROSITE" id="PS00012">
    <property type="entry name" value="PHOSPHOPANTETHEINE"/>
    <property type="match status" value="1"/>
</dbReference>
<dbReference type="GO" id="GO:0009239">
    <property type="term" value="P:enterobactin biosynthetic process"/>
    <property type="evidence" value="ECO:0007669"/>
    <property type="project" value="TreeGrafter"/>
</dbReference>
<dbReference type="FunFam" id="3.40.50.980:FF:000001">
    <property type="entry name" value="Non-ribosomal peptide synthetase"/>
    <property type="match status" value="1"/>
</dbReference>
<dbReference type="GO" id="GO:0072330">
    <property type="term" value="P:monocarboxylic acid biosynthetic process"/>
    <property type="evidence" value="ECO:0007669"/>
    <property type="project" value="UniProtKB-ARBA"/>
</dbReference>
<keyword evidence="2" id="KW-0596">Phosphopantetheine</keyword>
<dbReference type="InterPro" id="IPR020802">
    <property type="entry name" value="TesA-like"/>
</dbReference>
<dbReference type="GO" id="GO:0043041">
    <property type="term" value="P:amino acid activation for nonribosomal peptide biosynthetic process"/>
    <property type="evidence" value="ECO:0007669"/>
    <property type="project" value="TreeGrafter"/>
</dbReference>
<dbReference type="InterPro" id="IPR020845">
    <property type="entry name" value="AMP-binding_CS"/>
</dbReference>
<evidence type="ECO:0000259" key="5">
    <source>
        <dbReference type="PROSITE" id="PS50075"/>
    </source>
</evidence>
<reference evidence="6 7" key="1">
    <citation type="submission" date="2019-06" db="EMBL/GenBank/DDBJ databases">
        <title>Genomic Encyclopedia of Type Strains, Phase IV (KMG-V): Genome sequencing to study the core and pangenomes of soil and plant-associated prokaryotes.</title>
        <authorList>
            <person name="Whitman W."/>
        </authorList>
    </citation>
    <scope>NUCLEOTIDE SEQUENCE [LARGE SCALE GENOMIC DNA]</scope>
    <source>
        <strain evidence="6 7">BR 11622</strain>
    </source>
</reference>
<dbReference type="PANTHER" id="PTHR45527:SF1">
    <property type="entry name" value="FATTY ACID SYNTHASE"/>
    <property type="match status" value="1"/>
</dbReference>
<dbReference type="FunFam" id="3.40.50.12780:FF:000012">
    <property type="entry name" value="Non-ribosomal peptide synthetase"/>
    <property type="match status" value="1"/>
</dbReference>
<dbReference type="Gene3D" id="3.30.300.30">
    <property type="match status" value="1"/>
</dbReference>
<feature type="compositionally biased region" description="Polar residues" evidence="4">
    <location>
        <begin position="1"/>
        <end position="13"/>
    </location>
</feature>
<keyword evidence="7" id="KW-1185">Reference proteome</keyword>
<dbReference type="PROSITE" id="PS00455">
    <property type="entry name" value="AMP_BINDING"/>
    <property type="match status" value="1"/>
</dbReference>
<dbReference type="GO" id="GO:0047527">
    <property type="term" value="F:2,3-dihydroxybenzoate-serine ligase activity"/>
    <property type="evidence" value="ECO:0007669"/>
    <property type="project" value="TreeGrafter"/>
</dbReference>
<dbReference type="SUPFAM" id="SSF47336">
    <property type="entry name" value="ACP-like"/>
    <property type="match status" value="1"/>
</dbReference>
<dbReference type="SUPFAM" id="SSF53474">
    <property type="entry name" value="alpha/beta-Hydrolases"/>
    <property type="match status" value="1"/>
</dbReference>
<dbReference type="InterPro" id="IPR045851">
    <property type="entry name" value="AMP-bd_C_sf"/>
</dbReference>
<sequence length="1426" mass="154810">MNTHISSNTQTASPDGIIHSEDNNSKILKEIYDTLKIDQSTYIPIGITVEPGVADITAFAPPSGGVDESGDAARDAAAAPGEGVKIPLTTAQRGLWFGEKMGRAGTVFNLGEAIEIHGPIDPTLFLKALRQLTTEAETIRVKIVEDQDGPAQVIRPTFDDVFPYIDVSDQPDPRQAAEGWMMEELNRPVDFDRDPLWVSALFKAADDRFFWYHRAHHIMLDGFTGGMVARRVAELYSAYVEGREPAPHGFLPLVGLVDHEAAYRASDRLEKDRAFWTERLANLPDAVSLAKRRVAGPNGLFRQTAHLSPLTSTRLHEIAKGASASLPQILISLAAAFYYRSTGAADLVFGLPVTARPNGQLRRTPGMVANAVTIRLAMSPDLTLEELVQQVSGVMRQTLRHQQYRYEDLRRDMGLVGHNQQIAWMSVNIEPFDYDLRFGGHPATTHNLSNGSVEDLTIFIYDRDDGRGLRVDFDANPALYTRDELARHQARFLRLVDAIMEDPTLRIGRIDLLSGEERRQVLIDWNATAQPSPAPLLAQWFEAQAAATPDAPAIGFANEVVSYRVLNAAANAWARALMQLGIGPGQLVAVATQRSALLPVALLAVLKTGAAYVPIDPDMPAARLALVFEDAQPAALLTTPDVAAGLPDSAIPRLMVDLPPDGVDLDWLTSLNPTDQERRRPSRALDPAYVIFTSGSTGRPKGVAVSQGNIVNFLGAMKATFPLTPRDRLLAVTTVSFDIAALELFLPLLAGARIDIAPRTVVRDAPALAEAMRVAGTTLMQATPSLWQSLVEQASDIFPGLRVLVGGEALPPSLAQAMMDRGAVVTNLYGPTETTVWSTARTLNRADLDAPPIGSPIWNTQVYVLDPALQPVPVGVAGDLYIAGDGVAIGYLNRPGLTADRFVANPFGPSGSCFYRTGDLARWREDGMLEFLGRTDHQIKIRGFRIELGEVEAALAACPGVARAVVTAWDDPASGAKRLVGYIVPATGVSLDIAVLRRDLAGRLPDYMVPALFVTLDDLPLTANGKVDRRALPAPERTAVSSYAEPRTPTEQALTILWAKELGVQRVGIHDNFFDLGGDSLMATRLLTRIQNIFPGKISLGTLFEGATIAELAAQLEHSSSSDPLGVLLPLRTQGHGAPLFCIHPVVGLGWAYAGLLRHISPEHPVYALQARGLADEAPLPRSVEEMADEYLKHIRRVQPQGPYHLLGWSFGGLVAVAIAHKLQREGEKVDLLSLLDAYPFVQSPAGQEPSEAELATAALGFLGYSPGDVAVTGGDRPLDMAAVADFLCREYDVLSMPLVQQMRQENRDIVSSVLRVIQNNLAIARKFKPQPLNTGLLFFRATHLTGPSLKGLLMHETEAWAPHVRGPVQEHRLACHHQAMMDPVPLEEIARIVARELAGGRKVPPVPGPSSPRMAQQEFEVIPCA</sequence>
<dbReference type="GO" id="GO:0009366">
    <property type="term" value="C:enterobactin synthetase complex"/>
    <property type="evidence" value="ECO:0007669"/>
    <property type="project" value="TreeGrafter"/>
</dbReference>
<dbReference type="Gene3D" id="2.30.38.10">
    <property type="entry name" value="Luciferase, Domain 3"/>
    <property type="match status" value="1"/>
</dbReference>
<dbReference type="InterPro" id="IPR010071">
    <property type="entry name" value="AA_adenyl_dom"/>
</dbReference>
<dbReference type="PROSITE" id="PS50075">
    <property type="entry name" value="CARRIER"/>
    <property type="match status" value="1"/>
</dbReference>
<dbReference type="EMBL" id="VITR01000011">
    <property type="protein sequence ID" value="TWB39138.1"/>
    <property type="molecule type" value="Genomic_DNA"/>
</dbReference>